<gene>
    <name evidence="1" type="ORF">W5A_01935</name>
</gene>
<dbReference type="Proteomes" id="UP000005938">
    <property type="component" value="Unassembled WGS sequence"/>
</dbReference>
<dbReference type="STRING" id="946077.W5A_01935"/>
<evidence type="ECO:0000313" key="1">
    <source>
        <dbReference type="EMBL" id="EID76744.1"/>
    </source>
</evidence>
<dbReference type="Gene3D" id="2.102.10.10">
    <property type="entry name" value="Rieske [2Fe-2S] iron-sulphur domain"/>
    <property type="match status" value="1"/>
</dbReference>
<comment type="caution">
    <text evidence="1">The sequence shown here is derived from an EMBL/GenBank/DDBJ whole genome shotgun (WGS) entry which is preliminary data.</text>
</comment>
<name>I0WK28_9FLAO</name>
<accession>I0WK28</accession>
<organism evidence="1 2">
    <name type="scientific">Imtechella halotolerans K1</name>
    <dbReference type="NCBI Taxonomy" id="946077"/>
    <lineage>
        <taxon>Bacteria</taxon>
        <taxon>Pseudomonadati</taxon>
        <taxon>Bacteroidota</taxon>
        <taxon>Flavobacteriia</taxon>
        <taxon>Flavobacteriales</taxon>
        <taxon>Flavobacteriaceae</taxon>
        <taxon>Imtechella</taxon>
    </lineage>
</organism>
<sequence>MLYIGRQNNLMKISFYIAILLVMVSCSSESLDRNPYLEEANFKFEINLNLASYSSLTTTGNAIYIGNTGVGTKGIFVINAGFNTYYAWEASCPNHSPNLCSKMTIIGGTNVKCSCENYEYSLFNGYLLSTPETEKKVYGLLNYRTSVNGSFITVSN</sequence>
<dbReference type="PATRIC" id="fig|946077.3.peg.397"/>
<dbReference type="eggNOG" id="COG2146">
    <property type="taxonomic scope" value="Bacteria"/>
</dbReference>
<dbReference type="InterPro" id="IPR036922">
    <property type="entry name" value="Rieske_2Fe-2S_sf"/>
</dbReference>
<dbReference type="EMBL" id="AJJU01000002">
    <property type="protein sequence ID" value="EID76744.1"/>
    <property type="molecule type" value="Genomic_DNA"/>
</dbReference>
<dbReference type="PROSITE" id="PS51257">
    <property type="entry name" value="PROKAR_LIPOPROTEIN"/>
    <property type="match status" value="1"/>
</dbReference>
<dbReference type="GO" id="GO:0051537">
    <property type="term" value="F:2 iron, 2 sulfur cluster binding"/>
    <property type="evidence" value="ECO:0007669"/>
    <property type="project" value="InterPro"/>
</dbReference>
<evidence type="ECO:0000313" key="2">
    <source>
        <dbReference type="Proteomes" id="UP000005938"/>
    </source>
</evidence>
<evidence type="ECO:0008006" key="3">
    <source>
        <dbReference type="Google" id="ProtNLM"/>
    </source>
</evidence>
<reference evidence="1 2" key="1">
    <citation type="journal article" date="2012" name="J. Bacteriol.">
        <title>Genome Sequence of the Halotolerant Bacterium Imtechella halotolerans K1T.</title>
        <authorList>
            <person name="Kumar S."/>
            <person name="Vikram S."/>
            <person name="Subramanian S."/>
            <person name="Raghava G.P."/>
            <person name="Pinnaka A.K."/>
        </authorList>
    </citation>
    <scope>NUCLEOTIDE SEQUENCE [LARGE SCALE GENOMIC DNA]</scope>
    <source>
        <strain evidence="1 2">K1</strain>
    </source>
</reference>
<protein>
    <recommendedName>
        <fullName evidence="3">Rieske domain-containing protein</fullName>
    </recommendedName>
</protein>
<dbReference type="AlphaFoldDB" id="I0WK28"/>
<keyword evidence="2" id="KW-1185">Reference proteome</keyword>
<dbReference type="SUPFAM" id="SSF50022">
    <property type="entry name" value="ISP domain"/>
    <property type="match status" value="1"/>
</dbReference>
<proteinExistence type="predicted"/>